<dbReference type="OrthoDB" id="56744at2"/>
<gene>
    <name evidence="1" type="ORF">FM104_02840</name>
</gene>
<reference evidence="1 2" key="1">
    <citation type="submission" date="2017-02" db="EMBL/GenBank/DDBJ databases">
        <authorList>
            <person name="Peterson S.W."/>
        </authorList>
    </citation>
    <scope>NUCLEOTIDE SEQUENCE [LARGE SCALE GENOMIC DNA]</scope>
    <source>
        <strain evidence="1 2">B Mb 05.01</strain>
    </source>
</reference>
<evidence type="ECO:0000313" key="2">
    <source>
        <dbReference type="Proteomes" id="UP000196320"/>
    </source>
</evidence>
<dbReference type="RefSeq" id="WP_087129955.1">
    <property type="nucleotide sequence ID" value="NZ_FUKO01000011.1"/>
</dbReference>
<dbReference type="InterPro" id="IPR051468">
    <property type="entry name" value="Fungal_SecMetab_SDRs"/>
</dbReference>
<keyword evidence="2" id="KW-1185">Reference proteome</keyword>
<name>A0A1R4IME0_9MICO</name>
<sequence>MTDAPVPADSGVDPDELATTLKVLAELHHIDQQHPDFISVRRATSIMFKAAKRVRRREIRDAIADADRAVIAATATGAPDRIDDETRGIPLETSAETPIAGELLKPRNCYICKQPYTLVDAFYHQLCPECARFSHGKRNARTDLTGKRALLTGGRAKIGMHIALRLLRDGAHLTITTRFPRDAVRRFASLPDAADWLHRLRVVGIDLRDPAQVIGLADSVAAQGPLDILINNAAQTVRRSPGSYSLLADAELQPLPDGPLPEVETFGHTADPHPQALQASVDAHPLLSVAALGGTVAEQGGQALTAEDLARLAMAPGSSSLVKHADGTAIDAGGLVPDVNTVNSWVQNVEHVDPLEMLEVQLCNTTAPFLLISRLRPAMAASSAHRKYVVNVSAMEGQFSRRYKGPGHPHTNMAKAALNMLTRTSAGEMLETDGILMTAVDTGWITDERPHFTKVRLAEEGFHAPLDLVDGAARVYDPIVRGEAGEDVHGCFLKDYTVSAW</sequence>
<dbReference type="SUPFAM" id="SSF51735">
    <property type="entry name" value="NAD(P)-binding Rossmann-fold domains"/>
    <property type="match status" value="1"/>
</dbReference>
<accession>A0A1R4IME0</accession>
<dbReference type="EC" id="1.1.1.122" evidence="1"/>
<dbReference type="GO" id="GO:0005737">
    <property type="term" value="C:cytoplasm"/>
    <property type="evidence" value="ECO:0007669"/>
    <property type="project" value="TreeGrafter"/>
</dbReference>
<dbReference type="Gene3D" id="3.40.50.720">
    <property type="entry name" value="NAD(P)-binding Rossmann-like Domain"/>
    <property type="match status" value="2"/>
</dbReference>
<dbReference type="Proteomes" id="UP000196320">
    <property type="component" value="Unassembled WGS sequence"/>
</dbReference>
<dbReference type="Pfam" id="PF00106">
    <property type="entry name" value="adh_short"/>
    <property type="match status" value="1"/>
</dbReference>
<dbReference type="PANTHER" id="PTHR43544:SF2">
    <property type="entry name" value="OXIDOREDUCTASE"/>
    <property type="match status" value="1"/>
</dbReference>
<organism evidence="1 2">
    <name type="scientific">Microbacterium esteraromaticum</name>
    <dbReference type="NCBI Taxonomy" id="57043"/>
    <lineage>
        <taxon>Bacteria</taxon>
        <taxon>Bacillati</taxon>
        <taxon>Actinomycetota</taxon>
        <taxon>Actinomycetes</taxon>
        <taxon>Micrococcales</taxon>
        <taxon>Microbacteriaceae</taxon>
        <taxon>Microbacterium</taxon>
    </lineage>
</organism>
<keyword evidence="1" id="KW-0560">Oxidoreductase</keyword>
<dbReference type="PANTHER" id="PTHR43544">
    <property type="entry name" value="SHORT-CHAIN DEHYDROGENASE/REDUCTASE"/>
    <property type="match status" value="1"/>
</dbReference>
<evidence type="ECO:0000313" key="1">
    <source>
        <dbReference type="EMBL" id="SJN20855.1"/>
    </source>
</evidence>
<dbReference type="AlphaFoldDB" id="A0A1R4IME0"/>
<dbReference type="InterPro" id="IPR002347">
    <property type="entry name" value="SDR_fam"/>
</dbReference>
<proteinExistence type="predicted"/>
<protein>
    <submittedName>
        <fullName evidence="1">L-fuco-beta-pyranose dehydrogenase</fullName>
        <ecNumber evidence="1">1.1.1.122</ecNumber>
    </submittedName>
</protein>
<dbReference type="GO" id="GO:0047834">
    <property type="term" value="F:D-threo-aldose 1-dehydrogenase activity"/>
    <property type="evidence" value="ECO:0007669"/>
    <property type="project" value="UniProtKB-EC"/>
</dbReference>
<dbReference type="EMBL" id="FUKO01000011">
    <property type="protein sequence ID" value="SJN20855.1"/>
    <property type="molecule type" value="Genomic_DNA"/>
</dbReference>
<dbReference type="InterPro" id="IPR036291">
    <property type="entry name" value="NAD(P)-bd_dom_sf"/>
</dbReference>